<reference evidence="8" key="3">
    <citation type="submission" date="2025-08" db="UniProtKB">
        <authorList>
            <consortium name="Ensembl"/>
        </authorList>
    </citation>
    <scope>IDENTIFICATION</scope>
</reference>
<dbReference type="STRING" id="7719.ENSCINP00000021912"/>
<accession>F6XI39</accession>
<reference evidence="8" key="4">
    <citation type="submission" date="2025-09" db="UniProtKB">
        <authorList>
            <consortium name="Ensembl"/>
        </authorList>
    </citation>
    <scope>IDENTIFICATION</scope>
</reference>
<dbReference type="EMBL" id="EAAA01001485">
    <property type="status" value="NOT_ANNOTATED_CDS"/>
    <property type="molecule type" value="Genomic_DNA"/>
</dbReference>
<feature type="domain" description="CUB" evidence="7">
    <location>
        <begin position="148"/>
        <end position="266"/>
    </location>
</feature>
<feature type="domain" description="CUB" evidence="7">
    <location>
        <begin position="387"/>
        <end position="499"/>
    </location>
</feature>
<dbReference type="FunFam" id="2.60.120.290:FF:000013">
    <property type="entry name" value="Membrane frizzled-related protein"/>
    <property type="match status" value="2"/>
</dbReference>
<dbReference type="FunFam" id="2.60.120.290:FF:000003">
    <property type="entry name" value="Neuropilin"/>
    <property type="match status" value="1"/>
</dbReference>
<sequence length="500" mass="55213">MKKSLFSALIFLVLAGVKDASACSMLGLTGVPGFSSPSYSSPGHPSNNPHNLDCYYRINAQSSSNVIAVTFSQFNLEKHSRCNFDYLAIYEGPSTSSRLIGKYCGTNSTFTVKGRGSQMYMHYHTDSTVPSSGFRFRFTIRASTTPSCDQLSIGGGPGTGSISSPNYPQNYPDNADCRYRINAGSATRNITLTFTAFNLEANSDCRYDYVEVRTGFKGNWAQTARKYCGSTVPATQVITGQQYVYIQFFTDGSVTRSGFNLQWTVSGAGDCDQLNLGGAPGSNGVILSPNYPREYPKNIDCKYRVQSSCSSNYINFRFNAFNIEAHSQCRWDYLEVFNSCGTTSGSIGKFCGTTLPGPLTRRSSCMSMRFKTDGSVARTGYNMTYTVSGSCYPSYGIIQSPGYPMDYHNNAQNNYVIQPPNANTIRLRFTTFILEGSEPICRYDSVTIKRWSESGTQLDKFCGTKTPFTRTYSASRLVLMFKTDGSVVRKGFMCTYSKIN</sequence>
<keyword evidence="2" id="KW-0677">Repeat</keyword>
<evidence type="ECO:0000256" key="3">
    <source>
        <dbReference type="ARBA" id="ARBA00023157"/>
    </source>
</evidence>
<dbReference type="InterPro" id="IPR035914">
    <property type="entry name" value="Sperma_CUB_dom_sf"/>
</dbReference>
<dbReference type="PANTHER" id="PTHR24251:SF30">
    <property type="entry name" value="MEMBRANE FRIZZLED-RELATED PROTEIN"/>
    <property type="match status" value="1"/>
</dbReference>
<dbReference type="InterPro" id="IPR000859">
    <property type="entry name" value="CUB_dom"/>
</dbReference>
<name>F6XI39_CIOIN</name>
<evidence type="ECO:0000313" key="9">
    <source>
        <dbReference type="Proteomes" id="UP000008144"/>
    </source>
</evidence>
<proteinExistence type="predicted"/>
<dbReference type="CDD" id="cd00041">
    <property type="entry name" value="CUB"/>
    <property type="match status" value="4"/>
</dbReference>
<reference evidence="8" key="2">
    <citation type="journal article" date="2008" name="Genome Biol.">
        <title>Improved genome assembly and evidence-based global gene model set for the chordate Ciona intestinalis: new insight into intron and operon populations.</title>
        <authorList>
            <person name="Satou Y."/>
            <person name="Mineta K."/>
            <person name="Ogasawara M."/>
            <person name="Sasakura Y."/>
            <person name="Shoguchi E."/>
            <person name="Ueno K."/>
            <person name="Yamada L."/>
            <person name="Matsumoto J."/>
            <person name="Wasserscheid J."/>
            <person name="Dewar K."/>
            <person name="Wiley G.B."/>
            <person name="Macmil S.L."/>
            <person name="Roe B.A."/>
            <person name="Zeller R.W."/>
            <person name="Hastings K.E."/>
            <person name="Lemaire P."/>
            <person name="Lindquist E."/>
            <person name="Endo T."/>
            <person name="Hotta K."/>
            <person name="Inaba K."/>
        </authorList>
    </citation>
    <scope>NUCLEOTIDE SEQUENCE [LARGE SCALE GENOMIC DNA]</scope>
    <source>
        <strain evidence="8">wild type</strain>
    </source>
</reference>
<evidence type="ECO:0000256" key="1">
    <source>
        <dbReference type="ARBA" id="ARBA00022729"/>
    </source>
</evidence>
<evidence type="ECO:0000256" key="4">
    <source>
        <dbReference type="ARBA" id="ARBA00023180"/>
    </source>
</evidence>
<dbReference type="Proteomes" id="UP000008144">
    <property type="component" value="Chromosome 2"/>
</dbReference>
<dbReference type="AlphaFoldDB" id="F6XI39"/>
<protein>
    <submittedName>
        <fullName evidence="8">Tolloid-like protein 2</fullName>
    </submittedName>
</protein>
<keyword evidence="4" id="KW-0325">Glycoprotein</keyword>
<dbReference type="PANTHER" id="PTHR24251">
    <property type="entry name" value="OVOCHYMASE-RELATED"/>
    <property type="match status" value="1"/>
</dbReference>
<dbReference type="GeneID" id="113475831"/>
<feature type="signal peptide" evidence="6">
    <location>
        <begin position="1"/>
        <end position="22"/>
    </location>
</feature>
<gene>
    <name evidence="8" type="primary">LOC113475831</name>
</gene>
<feature type="chain" id="PRO_5030169671" evidence="6">
    <location>
        <begin position="23"/>
        <end position="500"/>
    </location>
</feature>
<dbReference type="HOGENOM" id="CLU_015228_7_1_1"/>
<dbReference type="OrthoDB" id="6154841at2759"/>
<organism evidence="8 9">
    <name type="scientific">Ciona intestinalis</name>
    <name type="common">Transparent sea squirt</name>
    <name type="synonym">Ascidia intestinalis</name>
    <dbReference type="NCBI Taxonomy" id="7719"/>
    <lineage>
        <taxon>Eukaryota</taxon>
        <taxon>Metazoa</taxon>
        <taxon>Chordata</taxon>
        <taxon>Tunicata</taxon>
        <taxon>Ascidiacea</taxon>
        <taxon>Phlebobranchia</taxon>
        <taxon>Cionidae</taxon>
        <taxon>Ciona</taxon>
    </lineage>
</organism>
<evidence type="ECO:0000259" key="7">
    <source>
        <dbReference type="PROSITE" id="PS01180"/>
    </source>
</evidence>
<evidence type="ECO:0000256" key="5">
    <source>
        <dbReference type="PROSITE-ProRule" id="PRU00059"/>
    </source>
</evidence>
<evidence type="ECO:0000256" key="2">
    <source>
        <dbReference type="ARBA" id="ARBA00022737"/>
    </source>
</evidence>
<dbReference type="SMART" id="SM00042">
    <property type="entry name" value="CUB"/>
    <property type="match status" value="4"/>
</dbReference>
<dbReference type="RefSeq" id="XP_026696666.1">
    <property type="nucleotide sequence ID" value="XM_026840865.1"/>
</dbReference>
<reference evidence="9" key="1">
    <citation type="journal article" date="2002" name="Science">
        <title>The draft genome of Ciona intestinalis: insights into chordate and vertebrate origins.</title>
        <authorList>
            <person name="Dehal P."/>
            <person name="Satou Y."/>
            <person name="Campbell R.K."/>
            <person name="Chapman J."/>
            <person name="Degnan B."/>
            <person name="De Tomaso A."/>
            <person name="Davidson B."/>
            <person name="Di Gregorio A."/>
            <person name="Gelpke M."/>
            <person name="Goodstein D.M."/>
            <person name="Harafuji N."/>
            <person name="Hastings K.E."/>
            <person name="Ho I."/>
            <person name="Hotta K."/>
            <person name="Huang W."/>
            <person name="Kawashima T."/>
            <person name="Lemaire P."/>
            <person name="Martinez D."/>
            <person name="Meinertzhagen I.A."/>
            <person name="Necula S."/>
            <person name="Nonaka M."/>
            <person name="Putnam N."/>
            <person name="Rash S."/>
            <person name="Saiga H."/>
            <person name="Satake M."/>
            <person name="Terry A."/>
            <person name="Yamada L."/>
            <person name="Wang H.G."/>
            <person name="Awazu S."/>
            <person name="Azumi K."/>
            <person name="Boore J."/>
            <person name="Branno M."/>
            <person name="Chin-Bow S."/>
            <person name="DeSantis R."/>
            <person name="Doyle S."/>
            <person name="Francino P."/>
            <person name="Keys D.N."/>
            <person name="Haga S."/>
            <person name="Hayashi H."/>
            <person name="Hino K."/>
            <person name="Imai K.S."/>
            <person name="Inaba K."/>
            <person name="Kano S."/>
            <person name="Kobayashi K."/>
            <person name="Kobayashi M."/>
            <person name="Lee B.I."/>
            <person name="Makabe K.W."/>
            <person name="Manohar C."/>
            <person name="Matassi G."/>
            <person name="Medina M."/>
            <person name="Mochizuki Y."/>
            <person name="Mount S."/>
            <person name="Morishita T."/>
            <person name="Miura S."/>
            <person name="Nakayama A."/>
            <person name="Nishizaka S."/>
            <person name="Nomoto H."/>
            <person name="Ohta F."/>
            <person name="Oishi K."/>
            <person name="Rigoutsos I."/>
            <person name="Sano M."/>
            <person name="Sasaki A."/>
            <person name="Sasakura Y."/>
            <person name="Shoguchi E."/>
            <person name="Shin-i T."/>
            <person name="Spagnuolo A."/>
            <person name="Stainier D."/>
            <person name="Suzuki M.M."/>
            <person name="Tassy O."/>
            <person name="Takatori N."/>
            <person name="Tokuoka M."/>
            <person name="Yagi K."/>
            <person name="Yoshizaki F."/>
            <person name="Wada S."/>
            <person name="Zhang C."/>
            <person name="Hyatt P.D."/>
            <person name="Larimer F."/>
            <person name="Detter C."/>
            <person name="Doggett N."/>
            <person name="Glavina T."/>
            <person name="Hawkins T."/>
            <person name="Richardson P."/>
            <person name="Lucas S."/>
            <person name="Kohara Y."/>
            <person name="Levine M."/>
            <person name="Satoh N."/>
            <person name="Rokhsar D.S."/>
        </authorList>
    </citation>
    <scope>NUCLEOTIDE SEQUENCE [LARGE SCALE GENOMIC DNA]</scope>
</reference>
<dbReference type="InParanoid" id="F6XI39"/>
<keyword evidence="3" id="KW-1015">Disulfide bond</keyword>
<dbReference type="KEGG" id="cin:113475831"/>
<dbReference type="Gene3D" id="2.60.120.290">
    <property type="entry name" value="Spermadhesin, CUB domain"/>
    <property type="match status" value="4"/>
</dbReference>
<feature type="domain" description="CUB" evidence="7">
    <location>
        <begin position="23"/>
        <end position="141"/>
    </location>
</feature>
<evidence type="ECO:0000313" key="8">
    <source>
        <dbReference type="Ensembl" id="ENSCINP00000021912.2"/>
    </source>
</evidence>
<dbReference type="Pfam" id="PF00431">
    <property type="entry name" value="CUB"/>
    <property type="match status" value="4"/>
</dbReference>
<keyword evidence="1 6" id="KW-0732">Signal</keyword>
<dbReference type="GeneTree" id="ENSGT00940000166030"/>
<feature type="domain" description="CUB" evidence="7">
    <location>
        <begin position="271"/>
        <end position="388"/>
    </location>
</feature>
<dbReference type="SUPFAM" id="SSF49854">
    <property type="entry name" value="Spermadhesin, CUB domain"/>
    <property type="match status" value="4"/>
</dbReference>
<comment type="caution">
    <text evidence="5">Lacks conserved residue(s) required for the propagation of feature annotation.</text>
</comment>
<dbReference type="Ensembl" id="ENSCINT00000022158.2">
    <property type="protein sequence ID" value="ENSCINP00000021912.2"/>
    <property type="gene ID" value="ENSCING00000011481.2"/>
</dbReference>
<dbReference type="OMA" id="NERCGWL"/>
<keyword evidence="9" id="KW-1185">Reference proteome</keyword>
<dbReference type="PROSITE" id="PS01180">
    <property type="entry name" value="CUB"/>
    <property type="match status" value="4"/>
</dbReference>
<evidence type="ECO:0000256" key="6">
    <source>
        <dbReference type="SAM" id="SignalP"/>
    </source>
</evidence>